<dbReference type="OrthoDB" id="5767026at2"/>
<dbReference type="PANTHER" id="PTHR34957:SF1">
    <property type="entry name" value="NUCLEAR TRANSPORT FACTOR 2 (NTF2) FAMILY PROTEIN"/>
    <property type="match status" value="1"/>
</dbReference>
<protein>
    <recommendedName>
        <fullName evidence="1">SnoaL-like domain-containing protein</fullName>
    </recommendedName>
</protein>
<dbReference type="AlphaFoldDB" id="A0A7Z1AG53"/>
<organism evidence="2 3">
    <name type="scientific">Candidatus Thiodiazotropha endolucinida</name>
    <dbReference type="NCBI Taxonomy" id="1655433"/>
    <lineage>
        <taxon>Bacteria</taxon>
        <taxon>Pseudomonadati</taxon>
        <taxon>Pseudomonadota</taxon>
        <taxon>Gammaproteobacteria</taxon>
        <taxon>Chromatiales</taxon>
        <taxon>Sedimenticolaceae</taxon>
        <taxon>Candidatus Thiodiazotropha</taxon>
    </lineage>
</organism>
<evidence type="ECO:0000313" key="2">
    <source>
        <dbReference type="EMBL" id="ODJ88765.1"/>
    </source>
</evidence>
<evidence type="ECO:0000259" key="1">
    <source>
        <dbReference type="Pfam" id="PF13474"/>
    </source>
</evidence>
<feature type="domain" description="SnoaL-like" evidence="1">
    <location>
        <begin position="18"/>
        <end position="126"/>
    </location>
</feature>
<dbReference type="RefSeq" id="WP_069121622.1">
    <property type="nucleotide sequence ID" value="NZ_MARB01000004.1"/>
</dbReference>
<comment type="caution">
    <text evidence="2">The sequence shown here is derived from an EMBL/GenBank/DDBJ whole genome shotgun (WGS) entry which is preliminary data.</text>
</comment>
<dbReference type="PANTHER" id="PTHR34957">
    <property type="entry name" value="NUCLEAR TRANSPORT FACTOR 2 (NTF2) FAMILY PROTEIN"/>
    <property type="match status" value="1"/>
</dbReference>
<dbReference type="Pfam" id="PF13474">
    <property type="entry name" value="SnoaL_3"/>
    <property type="match status" value="1"/>
</dbReference>
<gene>
    <name evidence="2" type="ORF">CODIS_08590</name>
</gene>
<sequence length="136" mass="15109">MIGNKLELRTPDEAEIIYYEAFMRCDQQLMAALWADGDVVCIHPGAGAIVGHEKIVHSWSNIFSGAQRPDIRYKVVKTALSGDLAVHLVTEEISTGDEAYALILATNVYQKFEGGWLMVQHHASMVQVGRSQHTLQ</sequence>
<dbReference type="EMBL" id="MARB01000004">
    <property type="protein sequence ID" value="ODJ88765.1"/>
    <property type="molecule type" value="Genomic_DNA"/>
</dbReference>
<dbReference type="InterPro" id="IPR037401">
    <property type="entry name" value="SnoaL-like"/>
</dbReference>
<keyword evidence="3" id="KW-1185">Reference proteome</keyword>
<dbReference type="SUPFAM" id="SSF54427">
    <property type="entry name" value="NTF2-like"/>
    <property type="match status" value="1"/>
</dbReference>
<accession>A0A7Z1AG53</accession>
<proteinExistence type="predicted"/>
<dbReference type="Proteomes" id="UP000094769">
    <property type="component" value="Unassembled WGS sequence"/>
</dbReference>
<reference evidence="2 3" key="1">
    <citation type="submission" date="2016-06" db="EMBL/GenBank/DDBJ databases">
        <title>Genome sequence of endosymbiont of Candidatus Endolucinida thiodiazotropha.</title>
        <authorList>
            <person name="Poehlein A."/>
            <person name="Koenig S."/>
            <person name="Heiden S.E."/>
            <person name="Thuermer A."/>
            <person name="Voget S."/>
            <person name="Daniel R."/>
            <person name="Markert S."/>
            <person name="Gros O."/>
            <person name="Schweder T."/>
        </authorList>
    </citation>
    <scope>NUCLEOTIDE SEQUENCE [LARGE SCALE GENOMIC DNA]</scope>
    <source>
        <strain evidence="2 3">COS</strain>
    </source>
</reference>
<dbReference type="InterPro" id="IPR032710">
    <property type="entry name" value="NTF2-like_dom_sf"/>
</dbReference>
<name>A0A7Z1AG53_9GAMM</name>
<dbReference type="Gene3D" id="3.10.450.50">
    <property type="match status" value="1"/>
</dbReference>
<evidence type="ECO:0000313" key="3">
    <source>
        <dbReference type="Proteomes" id="UP000094769"/>
    </source>
</evidence>